<accession>A0AAV7FCM3</accession>
<dbReference type="Gene3D" id="3.30.420.10">
    <property type="entry name" value="Ribonuclease H-like superfamily/Ribonuclease H"/>
    <property type="match status" value="1"/>
</dbReference>
<evidence type="ECO:0000313" key="4">
    <source>
        <dbReference type="EMBL" id="KAG9457797.1"/>
    </source>
</evidence>
<dbReference type="GO" id="GO:0005737">
    <property type="term" value="C:cytoplasm"/>
    <property type="evidence" value="ECO:0007669"/>
    <property type="project" value="TreeGrafter"/>
</dbReference>
<dbReference type="GO" id="GO:0003676">
    <property type="term" value="F:nucleic acid binding"/>
    <property type="evidence" value="ECO:0007669"/>
    <property type="project" value="InterPro"/>
</dbReference>
<organism evidence="4 5">
    <name type="scientific">Aristolochia fimbriata</name>
    <name type="common">White veined hardy Dutchman's pipe vine</name>
    <dbReference type="NCBI Taxonomy" id="158543"/>
    <lineage>
        <taxon>Eukaryota</taxon>
        <taxon>Viridiplantae</taxon>
        <taxon>Streptophyta</taxon>
        <taxon>Embryophyta</taxon>
        <taxon>Tracheophyta</taxon>
        <taxon>Spermatophyta</taxon>
        <taxon>Magnoliopsida</taxon>
        <taxon>Magnoliidae</taxon>
        <taxon>Piperales</taxon>
        <taxon>Aristolochiaceae</taxon>
        <taxon>Aristolochia</taxon>
    </lineage>
</organism>
<keyword evidence="2" id="KW-0378">Hydrolase</keyword>
<evidence type="ECO:0000256" key="1">
    <source>
        <dbReference type="ARBA" id="ARBA00022722"/>
    </source>
</evidence>
<reference evidence="4 5" key="1">
    <citation type="submission" date="2021-07" db="EMBL/GenBank/DDBJ databases">
        <title>The Aristolochia fimbriata genome: insights into angiosperm evolution, floral development and chemical biosynthesis.</title>
        <authorList>
            <person name="Jiao Y."/>
        </authorList>
    </citation>
    <scope>NUCLEOTIDE SEQUENCE [LARGE SCALE GENOMIC DNA]</scope>
    <source>
        <strain evidence="4">IBCAS-2021</strain>
        <tissue evidence="4">Leaf</tissue>
    </source>
</reference>
<proteinExistence type="predicted"/>
<dbReference type="AlphaFoldDB" id="A0AAV7FCM3"/>
<keyword evidence="5" id="KW-1185">Reference proteome</keyword>
<dbReference type="CDD" id="cd06141">
    <property type="entry name" value="WRN_exo"/>
    <property type="match status" value="1"/>
</dbReference>
<evidence type="ECO:0000256" key="2">
    <source>
        <dbReference type="ARBA" id="ARBA00022801"/>
    </source>
</evidence>
<dbReference type="SMART" id="SM00474">
    <property type="entry name" value="35EXOc"/>
    <property type="match status" value="1"/>
</dbReference>
<dbReference type="Proteomes" id="UP000825729">
    <property type="component" value="Unassembled WGS sequence"/>
</dbReference>
<evidence type="ECO:0000259" key="3">
    <source>
        <dbReference type="SMART" id="SM00474"/>
    </source>
</evidence>
<gene>
    <name evidence="4" type="ORF">H6P81_002305</name>
</gene>
<dbReference type="InterPro" id="IPR012337">
    <property type="entry name" value="RNaseH-like_sf"/>
</dbReference>
<evidence type="ECO:0000313" key="5">
    <source>
        <dbReference type="Proteomes" id="UP000825729"/>
    </source>
</evidence>
<dbReference type="EMBL" id="JAINDJ010000002">
    <property type="protein sequence ID" value="KAG9457797.1"/>
    <property type="molecule type" value="Genomic_DNA"/>
</dbReference>
<dbReference type="GO" id="GO:0005634">
    <property type="term" value="C:nucleus"/>
    <property type="evidence" value="ECO:0007669"/>
    <property type="project" value="TreeGrafter"/>
</dbReference>
<dbReference type="SUPFAM" id="SSF53098">
    <property type="entry name" value="Ribonuclease H-like"/>
    <property type="match status" value="1"/>
</dbReference>
<dbReference type="PANTHER" id="PTHR13620">
    <property type="entry name" value="3-5 EXONUCLEASE"/>
    <property type="match status" value="1"/>
</dbReference>
<protein>
    <recommendedName>
        <fullName evidence="3">3'-5' exonuclease domain-containing protein</fullName>
    </recommendedName>
</protein>
<sequence length="211" mass="24390">MSISIIEHESAWDDTQRTYSVTLYDDEIFTTVTDSGEDVEQWIADIRYIHRRRLRRLIVGLDVEWRPSNRNYENPVALLQLCVGRRCLIFQLIHADYIPQALSDFLTDPNFTFVGVGIEPDVQKLLEDYHLLVPRTVDLRSLAANRTGRAELARAGLKTLAMDVLGLDVQKPKRVTMSRWDYQWLKLEQIQYACVDAFLSFEIGRVLNASS</sequence>
<dbReference type="InterPro" id="IPR036397">
    <property type="entry name" value="RNaseH_sf"/>
</dbReference>
<dbReference type="FunFam" id="3.30.420.10:FF:000054">
    <property type="entry name" value="Werner Syndrome-like exonuclease"/>
    <property type="match status" value="1"/>
</dbReference>
<dbReference type="Pfam" id="PF01612">
    <property type="entry name" value="DNA_pol_A_exo1"/>
    <property type="match status" value="1"/>
</dbReference>
<dbReference type="InterPro" id="IPR002562">
    <property type="entry name" value="3'-5'_exonuclease_dom"/>
</dbReference>
<dbReference type="PANTHER" id="PTHR13620:SF105">
    <property type="entry name" value="OS01G0737700 PROTEIN"/>
    <property type="match status" value="1"/>
</dbReference>
<feature type="domain" description="3'-5' exonuclease" evidence="3">
    <location>
        <begin position="29"/>
        <end position="209"/>
    </location>
</feature>
<dbReference type="InterPro" id="IPR051132">
    <property type="entry name" value="3-5_Exonuclease_domain"/>
</dbReference>
<comment type="caution">
    <text evidence="4">The sequence shown here is derived from an EMBL/GenBank/DDBJ whole genome shotgun (WGS) entry which is preliminary data.</text>
</comment>
<keyword evidence="1" id="KW-0540">Nuclease</keyword>
<dbReference type="GO" id="GO:0006139">
    <property type="term" value="P:nucleobase-containing compound metabolic process"/>
    <property type="evidence" value="ECO:0007669"/>
    <property type="project" value="InterPro"/>
</dbReference>
<dbReference type="GO" id="GO:0008408">
    <property type="term" value="F:3'-5' exonuclease activity"/>
    <property type="evidence" value="ECO:0007669"/>
    <property type="project" value="InterPro"/>
</dbReference>
<name>A0AAV7FCM3_ARIFI</name>